<comment type="caution">
    <text evidence="1">The sequence shown here is derived from an EMBL/GenBank/DDBJ whole genome shotgun (WGS) entry which is preliminary data.</text>
</comment>
<name>A0ACB8R510_9AGAM</name>
<reference evidence="1" key="2">
    <citation type="journal article" date="2022" name="New Phytol.">
        <title>Evolutionary transition to the ectomycorrhizal habit in the genomes of a hyperdiverse lineage of mushroom-forming fungi.</title>
        <authorList>
            <person name="Looney B."/>
            <person name="Miyauchi S."/>
            <person name="Morin E."/>
            <person name="Drula E."/>
            <person name="Courty P.E."/>
            <person name="Kohler A."/>
            <person name="Kuo A."/>
            <person name="LaButti K."/>
            <person name="Pangilinan J."/>
            <person name="Lipzen A."/>
            <person name="Riley R."/>
            <person name="Andreopoulos W."/>
            <person name="He G."/>
            <person name="Johnson J."/>
            <person name="Nolan M."/>
            <person name="Tritt A."/>
            <person name="Barry K.W."/>
            <person name="Grigoriev I.V."/>
            <person name="Nagy L.G."/>
            <person name="Hibbett D."/>
            <person name="Henrissat B."/>
            <person name="Matheny P.B."/>
            <person name="Labbe J."/>
            <person name="Martin F.M."/>
        </authorList>
    </citation>
    <scope>NUCLEOTIDE SEQUENCE</scope>
    <source>
        <strain evidence="1">FP105234-sp</strain>
    </source>
</reference>
<dbReference type="EMBL" id="MU276352">
    <property type="protein sequence ID" value="KAI0039133.1"/>
    <property type="molecule type" value="Genomic_DNA"/>
</dbReference>
<evidence type="ECO:0000313" key="1">
    <source>
        <dbReference type="EMBL" id="KAI0039133.1"/>
    </source>
</evidence>
<gene>
    <name evidence="1" type="ORF">FA95DRAFT_1612824</name>
</gene>
<evidence type="ECO:0000313" key="2">
    <source>
        <dbReference type="Proteomes" id="UP000814033"/>
    </source>
</evidence>
<sequence>MSLLHHPLLPSPIHVTQYSCTRRLCTRPTDTRWAWRRRTPHGLPPITPSMPSFLLVPAAGMPFVNLVVGMPVNNDGSGGDYIMGINPGYYPLILGSGSVQGKGSSGLAHEILKGAEKHSAKVNGIATDKGARRRSCSRSKSCACRADAGDNQELTGVSGLLEHMGGFKCRPELKVDVFWEDKGNDKEREKRHPVDDMSMQRSGSDPV</sequence>
<keyword evidence="2" id="KW-1185">Reference proteome</keyword>
<proteinExistence type="predicted"/>
<organism evidence="1 2">
    <name type="scientific">Auriscalpium vulgare</name>
    <dbReference type="NCBI Taxonomy" id="40419"/>
    <lineage>
        <taxon>Eukaryota</taxon>
        <taxon>Fungi</taxon>
        <taxon>Dikarya</taxon>
        <taxon>Basidiomycota</taxon>
        <taxon>Agaricomycotina</taxon>
        <taxon>Agaricomycetes</taxon>
        <taxon>Russulales</taxon>
        <taxon>Auriscalpiaceae</taxon>
        <taxon>Auriscalpium</taxon>
    </lineage>
</organism>
<dbReference type="Proteomes" id="UP000814033">
    <property type="component" value="Unassembled WGS sequence"/>
</dbReference>
<protein>
    <submittedName>
        <fullName evidence="1">Uncharacterized protein</fullName>
    </submittedName>
</protein>
<reference evidence="1" key="1">
    <citation type="submission" date="2021-02" db="EMBL/GenBank/DDBJ databases">
        <authorList>
            <consortium name="DOE Joint Genome Institute"/>
            <person name="Ahrendt S."/>
            <person name="Looney B.P."/>
            <person name="Miyauchi S."/>
            <person name="Morin E."/>
            <person name="Drula E."/>
            <person name="Courty P.E."/>
            <person name="Chicoki N."/>
            <person name="Fauchery L."/>
            <person name="Kohler A."/>
            <person name="Kuo A."/>
            <person name="Labutti K."/>
            <person name="Pangilinan J."/>
            <person name="Lipzen A."/>
            <person name="Riley R."/>
            <person name="Andreopoulos W."/>
            <person name="He G."/>
            <person name="Johnson J."/>
            <person name="Barry K.W."/>
            <person name="Grigoriev I.V."/>
            <person name="Nagy L."/>
            <person name="Hibbett D."/>
            <person name="Henrissat B."/>
            <person name="Matheny P.B."/>
            <person name="Labbe J."/>
            <person name="Martin F."/>
        </authorList>
    </citation>
    <scope>NUCLEOTIDE SEQUENCE</scope>
    <source>
        <strain evidence="1">FP105234-sp</strain>
    </source>
</reference>
<accession>A0ACB8R510</accession>